<dbReference type="RefSeq" id="WP_217137622.1">
    <property type="nucleotide sequence ID" value="NZ_JAFMOU010000056.1"/>
</dbReference>
<reference evidence="2 3" key="1">
    <citation type="submission" date="2021-03" db="EMBL/GenBank/DDBJ databases">
        <title>Five novel Rahnella species.</title>
        <authorList>
            <person name="Brady C."/>
            <person name="Asselin J."/>
            <person name="Beer S."/>
            <person name="Bruberg M.B."/>
            <person name="Crampton B."/>
            <person name="Venter S."/>
            <person name="Arnold D."/>
            <person name="Denman S."/>
        </authorList>
    </citation>
    <scope>NUCLEOTIDE SEQUENCE [LARGE SCALE GENOMIC DNA]</scope>
    <source>
        <strain evidence="2 3">L72c</strain>
    </source>
</reference>
<evidence type="ECO:0000313" key="2">
    <source>
        <dbReference type="EMBL" id="MBU9833725.1"/>
    </source>
</evidence>
<keyword evidence="1" id="KW-0472">Membrane</keyword>
<protein>
    <submittedName>
        <fullName evidence="2">Alpha/beta hydrolase</fullName>
    </submittedName>
</protein>
<organism evidence="2 3">
    <name type="scientific">Rahnella perminowiae</name>
    <dbReference type="NCBI Taxonomy" id="2816244"/>
    <lineage>
        <taxon>Bacteria</taxon>
        <taxon>Pseudomonadati</taxon>
        <taxon>Pseudomonadota</taxon>
        <taxon>Gammaproteobacteria</taxon>
        <taxon>Enterobacterales</taxon>
        <taxon>Yersiniaceae</taxon>
        <taxon>Rahnella</taxon>
    </lineage>
</organism>
<proteinExistence type="predicted"/>
<feature type="transmembrane region" description="Helical" evidence="1">
    <location>
        <begin position="74"/>
        <end position="102"/>
    </location>
</feature>
<sequence length="263" mass="30367">MMTDDNLIIFLPGLGFTSNVLNRTEIELKKFSEVIHLDYNLKSIITENEVQQFKPYLDKIELIARENHNKKITILGWSAGATIAIIFLANLSFVNITGLIIVEQPPYILDDFNWNLSVFGSFNSYGLNELLHKINFNYKSFCRDLISLMPASGSKLTKFDDEFLYNDMRKTNPNIVKEMLIGVASTDLRKQIEKLQIPILFMYGSKSMVYPNHAGNWYSIKCHNARIDIFSNSGHMPFWDAPLKFSLSVKNFIRDINRSNYEE</sequence>
<gene>
    <name evidence="2" type="ORF">J1786_02620</name>
</gene>
<comment type="caution">
    <text evidence="2">The sequence shown here is derived from an EMBL/GenBank/DDBJ whole genome shotgun (WGS) entry which is preliminary data.</text>
</comment>
<dbReference type="Proteomes" id="UP000699865">
    <property type="component" value="Unassembled WGS sequence"/>
</dbReference>
<accession>A0ABS6KW49</accession>
<evidence type="ECO:0000313" key="3">
    <source>
        <dbReference type="Proteomes" id="UP000699865"/>
    </source>
</evidence>
<evidence type="ECO:0000256" key="1">
    <source>
        <dbReference type="SAM" id="Phobius"/>
    </source>
</evidence>
<dbReference type="EMBL" id="JAFMOU010000056">
    <property type="protein sequence ID" value="MBU9833725.1"/>
    <property type="molecule type" value="Genomic_DNA"/>
</dbReference>
<keyword evidence="2" id="KW-0378">Hydrolase</keyword>
<keyword evidence="3" id="KW-1185">Reference proteome</keyword>
<name>A0ABS6KW49_9GAMM</name>
<keyword evidence="1" id="KW-0812">Transmembrane</keyword>
<dbReference type="GO" id="GO:0016787">
    <property type="term" value="F:hydrolase activity"/>
    <property type="evidence" value="ECO:0007669"/>
    <property type="project" value="UniProtKB-KW"/>
</dbReference>
<keyword evidence="1" id="KW-1133">Transmembrane helix</keyword>